<proteinExistence type="predicted"/>
<reference evidence="3" key="2">
    <citation type="submission" date="2019-08" db="EMBL/GenBank/DDBJ databases">
        <authorList>
            <person name="Im W.-T."/>
        </authorList>
    </citation>
    <scope>NUCLEOTIDE SEQUENCE</scope>
    <source>
        <strain evidence="3">NF 2-5-3</strain>
    </source>
</reference>
<dbReference type="RefSeq" id="WP_147237787.1">
    <property type="nucleotide sequence ID" value="NZ_JAZHFZ010000046.1"/>
</dbReference>
<evidence type="ECO:0000313" key="2">
    <source>
        <dbReference type="EMBL" id="MEM5345368.1"/>
    </source>
</evidence>
<dbReference type="Proteomes" id="UP001481677">
    <property type="component" value="Unassembled WGS sequence"/>
</dbReference>
<dbReference type="AlphaFoldDB" id="A0A5C6V5D9"/>
<feature type="compositionally biased region" description="Pro residues" evidence="1">
    <location>
        <begin position="68"/>
        <end position="80"/>
    </location>
</feature>
<evidence type="ECO:0000256" key="1">
    <source>
        <dbReference type="SAM" id="MobiDB-lite"/>
    </source>
</evidence>
<feature type="region of interest" description="Disordered" evidence="1">
    <location>
        <begin position="1"/>
        <end position="112"/>
    </location>
</feature>
<gene>
    <name evidence="3" type="ORF">FRZ40_38875</name>
    <name evidence="2" type="ORF">V4C56_37805</name>
</gene>
<evidence type="ECO:0000313" key="3">
    <source>
        <dbReference type="EMBL" id="TXC80259.1"/>
    </source>
</evidence>
<feature type="compositionally biased region" description="Basic and acidic residues" evidence="1">
    <location>
        <begin position="528"/>
        <end position="542"/>
    </location>
</feature>
<protein>
    <submittedName>
        <fullName evidence="3">Uncharacterized protein</fullName>
    </submittedName>
</protein>
<name>A0A5C6V5D9_9BURK</name>
<feature type="compositionally biased region" description="Low complexity" evidence="1">
    <location>
        <begin position="517"/>
        <end position="527"/>
    </location>
</feature>
<accession>A0A5C6V5D9</accession>
<dbReference type="Proteomes" id="UP000321776">
    <property type="component" value="Unassembled WGS sequence"/>
</dbReference>
<feature type="region of interest" description="Disordered" evidence="1">
    <location>
        <begin position="512"/>
        <end position="572"/>
    </location>
</feature>
<feature type="compositionally biased region" description="Polar residues" evidence="1">
    <location>
        <begin position="7"/>
        <end position="38"/>
    </location>
</feature>
<reference evidence="2 5" key="3">
    <citation type="submission" date="2024-01" db="EMBL/GenBank/DDBJ databases">
        <title>The diversity of rhizobia nodulating Mimosa spp. in eleven states of Brazil covering several biomes is determined by host plant, location, and edaphic factors.</title>
        <authorList>
            <person name="Rouws L."/>
            <person name="Barauna A."/>
            <person name="Beukes C."/>
            <person name="De Faria S.M."/>
            <person name="Gross E."/>
            <person name="Dos Reis Junior F.B."/>
            <person name="Simon M."/>
            <person name="Maluk M."/>
            <person name="Odee D.W."/>
            <person name="Kenicer G."/>
            <person name="Young J.P.W."/>
            <person name="Reis V.M."/>
            <person name="Zilli J."/>
            <person name="James E.K."/>
        </authorList>
    </citation>
    <scope>NUCLEOTIDE SEQUENCE [LARGE SCALE GENOMIC DNA]</scope>
    <source>
        <strain evidence="2 5">JPY530</strain>
    </source>
</reference>
<dbReference type="EMBL" id="JAZHGA010000045">
    <property type="protein sequence ID" value="MEM5345368.1"/>
    <property type="molecule type" value="Genomic_DNA"/>
</dbReference>
<feature type="compositionally biased region" description="Polar residues" evidence="1">
    <location>
        <begin position="55"/>
        <end position="65"/>
    </location>
</feature>
<evidence type="ECO:0000313" key="5">
    <source>
        <dbReference type="Proteomes" id="UP001481677"/>
    </source>
</evidence>
<sequence length="572" mass="59758">MAPIRITTRSPVDSPASSSATSTQKSGESRLSQRSSPQFDALGKRPSSPGPGPNDASTSSASLRSDNPLPPVPPKEPATNPPAASACPQRPARPLPAIPGKPGNVHSFVPPKAESGGGFARFANMLGANRKGVHAVGLASKKPMNNILNTASSNEHGKFAYDAAPATELVNAAASGSTAMAAHSISKRYGNKVNDMLAADVARFEAASSMAGTPGASLNQGLVKPRELTPAQELAFRRNPSVPENQLITKDAKGNWQYDKTKLARIAKDTSHPDSTHARDVLATMSIAENKGKQRRGAALATLGSGLGVAATTAQIVGTHGAITPVLVAGHAGLGGKEALELRKPFVEARQEMRNEKSDEVLRHVNRRMDELPPLPEDAPIGAKAGAYAVAYEGARRNAAQQNNFGFRIPGSMIDDRKSATVKSDAQDLANKHISSIAQNGMKAASENSLTQLGSVDKELNLTKSQREKRAMEHINGDADLKAVHTLLTDTGIPAGEAAMLMSKMSGHSLSARKADTAAAPANASTGADKKPLTPDEERTKIADIIGEPTLKPADPVKDAEGKIKSGLALRS</sequence>
<reference evidence="3 4" key="1">
    <citation type="journal article" date="2018" name="Int. J. Syst. Evol. Microbiol.">
        <title>Paraburkholderia azotifigens sp. nov., a nitrogen-fixing bacterium isolated from paddy soil.</title>
        <authorList>
            <person name="Choi G.M."/>
            <person name="Im W.T."/>
        </authorList>
    </citation>
    <scope>NUCLEOTIDE SEQUENCE [LARGE SCALE GENOMIC DNA]</scope>
    <source>
        <strain evidence="3 4">NF 2-5-3</strain>
    </source>
</reference>
<dbReference type="EMBL" id="VOQS01000005">
    <property type="protein sequence ID" value="TXC80259.1"/>
    <property type="molecule type" value="Genomic_DNA"/>
</dbReference>
<organism evidence="3 4">
    <name type="scientific">Paraburkholderia azotifigens</name>
    <dbReference type="NCBI Taxonomy" id="2057004"/>
    <lineage>
        <taxon>Bacteria</taxon>
        <taxon>Pseudomonadati</taxon>
        <taxon>Pseudomonadota</taxon>
        <taxon>Betaproteobacteria</taxon>
        <taxon>Burkholderiales</taxon>
        <taxon>Burkholderiaceae</taxon>
        <taxon>Paraburkholderia</taxon>
    </lineage>
</organism>
<comment type="caution">
    <text evidence="3">The sequence shown here is derived from an EMBL/GenBank/DDBJ whole genome shotgun (WGS) entry which is preliminary data.</text>
</comment>
<keyword evidence="5" id="KW-1185">Reference proteome</keyword>
<evidence type="ECO:0000313" key="4">
    <source>
        <dbReference type="Proteomes" id="UP000321776"/>
    </source>
</evidence>
<feature type="compositionally biased region" description="Basic and acidic residues" evidence="1">
    <location>
        <begin position="555"/>
        <end position="564"/>
    </location>
</feature>